<dbReference type="PANTHER" id="PTHR14237:SF19">
    <property type="entry name" value="MITOCHONDRIAL AMIDOXIME REDUCING COMPONENT 1"/>
    <property type="match status" value="1"/>
</dbReference>
<proteinExistence type="predicted"/>
<dbReference type="Pfam" id="PF00266">
    <property type="entry name" value="Aminotran_5"/>
    <property type="match status" value="1"/>
</dbReference>
<comment type="caution">
    <text evidence="2">The sequence shown here is derived from an EMBL/GenBank/DDBJ whole genome shotgun (WGS) entry which is preliminary data.</text>
</comment>
<dbReference type="InterPro" id="IPR000192">
    <property type="entry name" value="Aminotrans_V_dom"/>
</dbReference>
<accession>A0ABV8HF73</accession>
<evidence type="ECO:0000313" key="3">
    <source>
        <dbReference type="Proteomes" id="UP001595765"/>
    </source>
</evidence>
<gene>
    <name evidence="2" type="ORF">ACFO3J_03175</name>
</gene>
<sequence>MNTFAALRAAEYGYGYLDEGGHVYLDHTGAGLAARAQVRAHADRIAAGPFGNPHSASPASEASGALVDSARRRVLEHFGADPAEYTVVFTANATGACRLVGEAYPFRPGSRLALTLDNHNSVNGLREYARSRGADTVYIPLEAPGLGVDGTAMAAVLDAGGPGLLAYPAQSNFSGVRHSLDWVTRAKDAGWDTLLDAAAHVPANPLDLTAVRPDFVAVSWYKVFGYPTGLGALIARREALERLRRPWFSGGTIHVVSAQGQWHHMADGEAAFEDGTVNYLSIPDIEWGLEWIRAEVGGIPAIHRHVSALTAELLTGLLELRHGDGSPLVRIYGPTGTAGRGGTVALNLLDPAGRIIDERIVARDSAARRISLRTGCFCNPGTGEAAFAIDRDVLGGAVRTTTGTIDDYLGRLGLPSGGAVRVSLGLSSNRADIAAFLAFAAETYRDRAPDATGLTPRLVC</sequence>
<feature type="domain" description="Aminotransferase class V" evidence="1">
    <location>
        <begin position="23"/>
        <end position="435"/>
    </location>
</feature>
<evidence type="ECO:0000259" key="1">
    <source>
        <dbReference type="Pfam" id="PF00266"/>
    </source>
</evidence>
<dbReference type="InterPro" id="IPR015421">
    <property type="entry name" value="PyrdxlP-dep_Trfase_major"/>
</dbReference>
<reference evidence="3" key="1">
    <citation type="journal article" date="2019" name="Int. J. Syst. Evol. Microbiol.">
        <title>The Global Catalogue of Microorganisms (GCM) 10K type strain sequencing project: providing services to taxonomists for standard genome sequencing and annotation.</title>
        <authorList>
            <consortium name="The Broad Institute Genomics Platform"/>
            <consortium name="The Broad Institute Genome Sequencing Center for Infectious Disease"/>
            <person name="Wu L."/>
            <person name="Ma J."/>
        </authorList>
    </citation>
    <scope>NUCLEOTIDE SEQUENCE [LARGE SCALE GENOMIC DNA]</scope>
    <source>
        <strain evidence="3">CGMCC 4.7237</strain>
    </source>
</reference>
<keyword evidence="3" id="KW-1185">Reference proteome</keyword>
<dbReference type="Proteomes" id="UP001595765">
    <property type="component" value="Unassembled WGS sequence"/>
</dbReference>
<evidence type="ECO:0000313" key="2">
    <source>
        <dbReference type="EMBL" id="MFC4030470.1"/>
    </source>
</evidence>
<dbReference type="EMBL" id="JBHSBB010000003">
    <property type="protein sequence ID" value="MFC4030470.1"/>
    <property type="molecule type" value="Genomic_DNA"/>
</dbReference>
<keyword evidence="2" id="KW-0032">Aminotransferase</keyword>
<organism evidence="2 3">
    <name type="scientific">Streptomyces polygonati</name>
    <dbReference type="NCBI Taxonomy" id="1617087"/>
    <lineage>
        <taxon>Bacteria</taxon>
        <taxon>Bacillati</taxon>
        <taxon>Actinomycetota</taxon>
        <taxon>Actinomycetes</taxon>
        <taxon>Kitasatosporales</taxon>
        <taxon>Streptomycetaceae</taxon>
        <taxon>Streptomyces</taxon>
    </lineage>
</organism>
<name>A0ABV8HF73_9ACTN</name>
<dbReference type="InterPro" id="IPR015422">
    <property type="entry name" value="PyrdxlP-dep_Trfase_small"/>
</dbReference>
<dbReference type="SUPFAM" id="SSF53383">
    <property type="entry name" value="PLP-dependent transferases"/>
    <property type="match status" value="1"/>
</dbReference>
<dbReference type="InterPro" id="IPR015424">
    <property type="entry name" value="PyrdxlP-dep_Trfase"/>
</dbReference>
<dbReference type="Gene3D" id="3.90.1150.10">
    <property type="entry name" value="Aspartate Aminotransferase, domain 1"/>
    <property type="match status" value="1"/>
</dbReference>
<dbReference type="GO" id="GO:0008483">
    <property type="term" value="F:transaminase activity"/>
    <property type="evidence" value="ECO:0007669"/>
    <property type="project" value="UniProtKB-KW"/>
</dbReference>
<dbReference type="Gene3D" id="3.40.640.10">
    <property type="entry name" value="Type I PLP-dependent aspartate aminotransferase-like (Major domain)"/>
    <property type="match status" value="1"/>
</dbReference>
<dbReference type="RefSeq" id="WP_386425892.1">
    <property type="nucleotide sequence ID" value="NZ_JBHSBB010000003.1"/>
</dbReference>
<protein>
    <submittedName>
        <fullName evidence="2">Aminotransferase class V-fold PLP-dependent enzyme</fullName>
    </submittedName>
</protein>
<keyword evidence="2" id="KW-0808">Transferase</keyword>
<dbReference type="PANTHER" id="PTHR14237">
    <property type="entry name" value="MOLYBDOPTERIN COFACTOR SULFURASE MOSC"/>
    <property type="match status" value="1"/>
</dbReference>